<dbReference type="InterPro" id="IPR000073">
    <property type="entry name" value="AB_hydrolase_1"/>
</dbReference>
<accession>A0A8J3J0C3</accession>
<dbReference type="InterPro" id="IPR000639">
    <property type="entry name" value="Epox_hydrolase-like"/>
</dbReference>
<proteinExistence type="predicted"/>
<dbReference type="PRINTS" id="PR00412">
    <property type="entry name" value="EPOXHYDRLASE"/>
</dbReference>
<dbReference type="RefSeq" id="WP_220210623.1">
    <property type="nucleotide sequence ID" value="NZ_BNJK01000002.1"/>
</dbReference>
<keyword evidence="2" id="KW-0378">Hydrolase</keyword>
<dbReference type="EMBL" id="BNJK01000002">
    <property type="protein sequence ID" value="GHP00021.1"/>
    <property type="molecule type" value="Genomic_DNA"/>
</dbReference>
<sequence length="354" mass="38361">MSSVELLPGMLQKKTRTKRLEMAYLVAGEGGIPIVLVHGNCSSSHFFQDFMLALAAYKSYTIYAPDMRGYGDSEVLPVDATRGVRDYSDDLASFTQQLGLAQFHLLGWSLGGNIAMQYAIDYPGKLRSLTLQAPGSPFGFGGTKDADGTPTWPDFAGSGGGTVNSDFVQRIGSGDRGDDPSAPRTVMNNFYFKPPFRVTPAREEMYLSALLTTKVTPGNYSTDTTTSSHWPMVAPGTLGVNNALSPKYLDQGVLATLQPKPPILWIHGTDDQIVSDTSFFEMGHLGQIGAVPGWPGAEVYPPQPMKTQTRTVLDRYQANGGEVLELLLQDCGHSPHIEKQNEVMQAFSGFVAAH</sequence>
<reference evidence="2" key="1">
    <citation type="submission" date="2020-10" db="EMBL/GenBank/DDBJ databases">
        <title>Taxonomic study of unclassified bacteria belonging to the class Ktedonobacteria.</title>
        <authorList>
            <person name="Yabe S."/>
            <person name="Wang C.M."/>
            <person name="Zheng Y."/>
            <person name="Sakai Y."/>
            <person name="Cavaletti L."/>
            <person name="Monciardini P."/>
            <person name="Donadio S."/>
        </authorList>
    </citation>
    <scope>NUCLEOTIDE SEQUENCE</scope>
    <source>
        <strain evidence="2">ID150040</strain>
    </source>
</reference>
<dbReference type="InterPro" id="IPR029058">
    <property type="entry name" value="AB_hydrolase_fold"/>
</dbReference>
<feature type="domain" description="AB hydrolase-1" evidence="1">
    <location>
        <begin position="33"/>
        <end position="275"/>
    </location>
</feature>
<keyword evidence="3" id="KW-1185">Reference proteome</keyword>
<evidence type="ECO:0000259" key="1">
    <source>
        <dbReference type="Pfam" id="PF00561"/>
    </source>
</evidence>
<dbReference type="GO" id="GO:0016020">
    <property type="term" value="C:membrane"/>
    <property type="evidence" value="ECO:0007669"/>
    <property type="project" value="TreeGrafter"/>
</dbReference>
<dbReference type="Proteomes" id="UP000597444">
    <property type="component" value="Unassembled WGS sequence"/>
</dbReference>
<dbReference type="PRINTS" id="PR00111">
    <property type="entry name" value="ABHYDROLASE"/>
</dbReference>
<organism evidence="2 3">
    <name type="scientific">Reticulibacter mediterranei</name>
    <dbReference type="NCBI Taxonomy" id="2778369"/>
    <lineage>
        <taxon>Bacteria</taxon>
        <taxon>Bacillati</taxon>
        <taxon>Chloroflexota</taxon>
        <taxon>Ktedonobacteria</taxon>
        <taxon>Ktedonobacterales</taxon>
        <taxon>Reticulibacteraceae</taxon>
        <taxon>Reticulibacter</taxon>
    </lineage>
</organism>
<dbReference type="SUPFAM" id="SSF53474">
    <property type="entry name" value="alpha/beta-Hydrolases"/>
    <property type="match status" value="1"/>
</dbReference>
<dbReference type="AlphaFoldDB" id="A0A8J3J0C3"/>
<gene>
    <name evidence="2" type="ORF">KSF_100680</name>
</gene>
<dbReference type="Gene3D" id="3.40.50.1820">
    <property type="entry name" value="alpha/beta hydrolase"/>
    <property type="match status" value="1"/>
</dbReference>
<evidence type="ECO:0000313" key="3">
    <source>
        <dbReference type="Proteomes" id="UP000597444"/>
    </source>
</evidence>
<evidence type="ECO:0000313" key="2">
    <source>
        <dbReference type="EMBL" id="GHP00021.1"/>
    </source>
</evidence>
<name>A0A8J3J0C3_9CHLR</name>
<protein>
    <submittedName>
        <fullName evidence="2">Alpha/beta hydrolase</fullName>
    </submittedName>
</protein>
<dbReference type="PANTHER" id="PTHR43798:SF33">
    <property type="entry name" value="HYDROLASE, PUTATIVE (AFU_ORTHOLOGUE AFUA_2G14860)-RELATED"/>
    <property type="match status" value="1"/>
</dbReference>
<dbReference type="GO" id="GO:0016787">
    <property type="term" value="F:hydrolase activity"/>
    <property type="evidence" value="ECO:0007669"/>
    <property type="project" value="UniProtKB-KW"/>
</dbReference>
<dbReference type="InterPro" id="IPR050266">
    <property type="entry name" value="AB_hydrolase_sf"/>
</dbReference>
<dbReference type="PANTHER" id="PTHR43798">
    <property type="entry name" value="MONOACYLGLYCEROL LIPASE"/>
    <property type="match status" value="1"/>
</dbReference>
<comment type="caution">
    <text evidence="2">The sequence shown here is derived from an EMBL/GenBank/DDBJ whole genome shotgun (WGS) entry which is preliminary data.</text>
</comment>
<dbReference type="Pfam" id="PF00561">
    <property type="entry name" value="Abhydrolase_1"/>
    <property type="match status" value="1"/>
</dbReference>